<dbReference type="GO" id="GO:0032259">
    <property type="term" value="P:methylation"/>
    <property type="evidence" value="ECO:0007669"/>
    <property type="project" value="UniProtKB-KW"/>
</dbReference>
<accession>A0A554LPB1</accession>
<evidence type="ECO:0000256" key="5">
    <source>
        <dbReference type="ARBA" id="ARBA00022691"/>
    </source>
</evidence>
<dbReference type="AlphaFoldDB" id="A0A554LPB1"/>
<dbReference type="SUPFAM" id="SSF53335">
    <property type="entry name" value="S-adenosyl-L-methionine-dependent methyltransferases"/>
    <property type="match status" value="2"/>
</dbReference>
<keyword evidence="3 10" id="KW-0489">Methyltransferase</keyword>
<dbReference type="GO" id="GO:0015667">
    <property type="term" value="F:site-specific DNA-methyltransferase (cytosine-N4-specific) activity"/>
    <property type="evidence" value="ECO:0007669"/>
    <property type="project" value="UniProtKB-EC"/>
</dbReference>
<evidence type="ECO:0000313" key="11">
    <source>
        <dbReference type="Proteomes" id="UP000316495"/>
    </source>
</evidence>
<gene>
    <name evidence="10" type="ORF">Athens101428_244</name>
</gene>
<dbReference type="InterPro" id="IPR002941">
    <property type="entry name" value="DNA_methylase_N4/N6"/>
</dbReference>
<keyword evidence="5" id="KW-0949">S-adenosyl-L-methionine</keyword>
<evidence type="ECO:0000256" key="1">
    <source>
        <dbReference type="ARBA" id="ARBA00010203"/>
    </source>
</evidence>
<evidence type="ECO:0000259" key="9">
    <source>
        <dbReference type="Pfam" id="PF01555"/>
    </source>
</evidence>
<dbReference type="EC" id="2.1.1.113" evidence="2"/>
<comment type="catalytic activity">
    <reaction evidence="8">
        <text>a 2'-deoxycytidine in DNA + S-adenosyl-L-methionine = an N(4)-methyl-2'-deoxycytidine in DNA + S-adenosyl-L-homocysteine + H(+)</text>
        <dbReference type="Rhea" id="RHEA:16857"/>
        <dbReference type="Rhea" id="RHEA-COMP:11369"/>
        <dbReference type="Rhea" id="RHEA-COMP:13674"/>
        <dbReference type="ChEBI" id="CHEBI:15378"/>
        <dbReference type="ChEBI" id="CHEBI:57856"/>
        <dbReference type="ChEBI" id="CHEBI:59789"/>
        <dbReference type="ChEBI" id="CHEBI:85452"/>
        <dbReference type="ChEBI" id="CHEBI:137933"/>
        <dbReference type="EC" id="2.1.1.113"/>
    </reaction>
</comment>
<dbReference type="InterPro" id="IPR029063">
    <property type="entry name" value="SAM-dependent_MTases_sf"/>
</dbReference>
<dbReference type="PROSITE" id="PS00093">
    <property type="entry name" value="N4_MTASE"/>
    <property type="match status" value="1"/>
</dbReference>
<evidence type="ECO:0000256" key="3">
    <source>
        <dbReference type="ARBA" id="ARBA00022603"/>
    </source>
</evidence>
<dbReference type="Pfam" id="PF01555">
    <property type="entry name" value="N6_N4_Mtase"/>
    <property type="match status" value="1"/>
</dbReference>
<sequence>MADGIYLNEDLVTINDACRWASKFLNRTISSTNISYLIQYGKIRKHKNDDQIKVDINELKNYYHSSNGIREIAWKNKLGDDLNWALSFDNYRESDTTKHVHRLHPYKGKFIPQLVEYFLDDHIDNFKKEIYFRSGDVVLDPFMGSGTTLVQANELNLHSIGVDVSSFNCLISDIKLEKYDFGKLSDIVKNLITELNNLKLDNNFFEFEKELNEALAKFNFKCFPSPDYKREIYNKKINEKKYSSEKEAEFLDIYKKLLGKYNIKLEQEKLESFLDKWYSKNSRQEINFVFDKIKKIGDKKNKKILAVILSRTIRSCRATTHSDLATLIRPQLTTYYCFKHKKICKPLFSIKKMFSRYTVDTLFRLKKFDNIRTEKKCCVIPSDSRNVDILVEVKKRSKDLFEKIKKDKIDGIFTSPPYVGQIDYHEQHAYAYDLLGYKRKDELEIGPLCKGQGLEAKQSYADGISDVLTNCKKYLKKDANVFLVANDKYNLYPQIASRSEFEIVNQFKRPVLNRTERDKSPYSEIIFHLKGKL</sequence>
<evidence type="ECO:0000256" key="2">
    <source>
        <dbReference type="ARBA" id="ARBA00012185"/>
    </source>
</evidence>
<comment type="caution">
    <text evidence="10">The sequence shown here is derived from an EMBL/GenBank/DDBJ whole genome shotgun (WGS) entry which is preliminary data.</text>
</comment>
<dbReference type="InterPro" id="IPR017985">
    <property type="entry name" value="MeTrfase_CN4_CS"/>
</dbReference>
<dbReference type="GO" id="GO:0008170">
    <property type="term" value="F:N-methyltransferase activity"/>
    <property type="evidence" value="ECO:0007669"/>
    <property type="project" value="InterPro"/>
</dbReference>
<evidence type="ECO:0000256" key="8">
    <source>
        <dbReference type="ARBA" id="ARBA00049120"/>
    </source>
</evidence>
<dbReference type="Proteomes" id="UP000316495">
    <property type="component" value="Unassembled WGS sequence"/>
</dbReference>
<dbReference type="GO" id="GO:0003677">
    <property type="term" value="F:DNA binding"/>
    <property type="evidence" value="ECO:0007669"/>
    <property type="project" value="UniProtKB-KW"/>
</dbReference>
<evidence type="ECO:0000256" key="6">
    <source>
        <dbReference type="ARBA" id="ARBA00022747"/>
    </source>
</evidence>
<keyword evidence="6" id="KW-0680">Restriction system</keyword>
<evidence type="ECO:0000256" key="4">
    <source>
        <dbReference type="ARBA" id="ARBA00022679"/>
    </source>
</evidence>
<reference evidence="10 11" key="1">
    <citation type="submission" date="2017-07" db="EMBL/GenBank/DDBJ databases">
        <title>Mechanisms for carbon and nitrogen cycling indicate functional differentiation within the Candidate Phyla Radiation.</title>
        <authorList>
            <person name="Danczak R.E."/>
            <person name="Johnston M.D."/>
            <person name="Kenah C."/>
            <person name="Slattery M."/>
            <person name="Wrighton K.C."/>
            <person name="Wilkins M.J."/>
        </authorList>
    </citation>
    <scope>NUCLEOTIDE SEQUENCE [LARGE SCALE GENOMIC DNA]</scope>
    <source>
        <strain evidence="10">Athens1014_28</strain>
    </source>
</reference>
<dbReference type="GO" id="GO:0009307">
    <property type="term" value="P:DNA restriction-modification system"/>
    <property type="evidence" value="ECO:0007669"/>
    <property type="project" value="UniProtKB-KW"/>
</dbReference>
<keyword evidence="7" id="KW-0238">DNA-binding</keyword>
<dbReference type="EMBL" id="VMGN01000009">
    <property type="protein sequence ID" value="TSC94614.1"/>
    <property type="molecule type" value="Genomic_DNA"/>
</dbReference>
<feature type="domain" description="DNA methylase N-4/N-6" evidence="9">
    <location>
        <begin position="36"/>
        <end position="168"/>
    </location>
</feature>
<evidence type="ECO:0000313" key="10">
    <source>
        <dbReference type="EMBL" id="TSC94614.1"/>
    </source>
</evidence>
<dbReference type="Gene3D" id="3.40.50.150">
    <property type="entry name" value="Vaccinia Virus protein VP39"/>
    <property type="match status" value="2"/>
</dbReference>
<name>A0A554LPB1_9BACT</name>
<organism evidence="10 11">
    <name type="scientific">Candidatus Berkelbacteria bacterium Athens1014_28</name>
    <dbReference type="NCBI Taxonomy" id="2017145"/>
    <lineage>
        <taxon>Bacteria</taxon>
        <taxon>Candidatus Berkelbacteria</taxon>
    </lineage>
</organism>
<evidence type="ECO:0000256" key="7">
    <source>
        <dbReference type="ARBA" id="ARBA00023125"/>
    </source>
</evidence>
<comment type="similarity">
    <text evidence="1">Belongs to the N(4)/N(6)-methyltransferase family. N(4) subfamily.</text>
</comment>
<protein>
    <recommendedName>
        <fullName evidence="2">site-specific DNA-methyltransferase (cytosine-N(4)-specific)</fullName>
        <ecNumber evidence="2">2.1.1.113</ecNumber>
    </recommendedName>
</protein>
<proteinExistence type="inferred from homology"/>
<keyword evidence="4" id="KW-0808">Transferase</keyword>